<comment type="caution">
    <text evidence="1">The sequence shown here is derived from an EMBL/GenBank/DDBJ whole genome shotgun (WGS) entry which is preliminary data.</text>
</comment>
<keyword evidence="2" id="KW-1185">Reference proteome</keyword>
<gene>
    <name evidence="1" type="ORF">COCNU_06G003250</name>
</gene>
<dbReference type="Proteomes" id="UP000797356">
    <property type="component" value="Chromosome 6"/>
</dbReference>
<proteinExistence type="predicted"/>
<reference evidence="1" key="2">
    <citation type="submission" date="2019-07" db="EMBL/GenBank/DDBJ databases">
        <authorList>
            <person name="Yang Y."/>
            <person name="Bocs S."/>
            <person name="Baudouin L."/>
        </authorList>
    </citation>
    <scope>NUCLEOTIDE SEQUENCE</scope>
    <source>
        <tissue evidence="1">Spear leaf of Hainan Tall coconut</tissue>
    </source>
</reference>
<organism evidence="1 2">
    <name type="scientific">Cocos nucifera</name>
    <name type="common">Coconut palm</name>
    <dbReference type="NCBI Taxonomy" id="13894"/>
    <lineage>
        <taxon>Eukaryota</taxon>
        <taxon>Viridiplantae</taxon>
        <taxon>Streptophyta</taxon>
        <taxon>Embryophyta</taxon>
        <taxon>Tracheophyta</taxon>
        <taxon>Spermatophyta</taxon>
        <taxon>Magnoliopsida</taxon>
        <taxon>Liliopsida</taxon>
        <taxon>Arecaceae</taxon>
        <taxon>Arecoideae</taxon>
        <taxon>Cocoseae</taxon>
        <taxon>Attaleinae</taxon>
        <taxon>Cocos</taxon>
    </lineage>
</organism>
<evidence type="ECO:0000313" key="2">
    <source>
        <dbReference type="Proteomes" id="UP000797356"/>
    </source>
</evidence>
<dbReference type="EMBL" id="CM017877">
    <property type="protein sequence ID" value="KAG1346496.1"/>
    <property type="molecule type" value="Genomic_DNA"/>
</dbReference>
<protein>
    <submittedName>
        <fullName evidence="1">Uncharacterized protein</fullName>
    </submittedName>
</protein>
<evidence type="ECO:0000313" key="1">
    <source>
        <dbReference type="EMBL" id="KAG1346496.1"/>
    </source>
</evidence>
<sequence length="163" mass="18311">METKLARAGSVIGLSMKENFRFTVDAGFIDDDVSVVGVEVYRSCLGLKNKLCRRKLLKPVLCPVNGARDSPRVQQYKMAGGGMVTVVIGVHEEGFTKIGTAGGMNWAMSDYAMDGAAKDGLKEGWMDEKEWIRERMDERSIYLFICLVKYGRMDKSDFFLYLI</sequence>
<reference evidence="1" key="1">
    <citation type="journal article" date="2017" name="Gigascience">
        <title>The genome draft of coconut (Cocos nucifera).</title>
        <authorList>
            <person name="Xiao Y."/>
            <person name="Xu P."/>
            <person name="Fan H."/>
            <person name="Baudouin L."/>
            <person name="Xia W."/>
            <person name="Bocs S."/>
            <person name="Xu J."/>
            <person name="Li Q."/>
            <person name="Guo A."/>
            <person name="Zhou L."/>
            <person name="Li J."/>
            <person name="Wu Y."/>
            <person name="Ma Z."/>
            <person name="Armero A."/>
            <person name="Issali A.E."/>
            <person name="Liu N."/>
            <person name="Peng M."/>
            <person name="Yang Y."/>
        </authorList>
    </citation>
    <scope>NUCLEOTIDE SEQUENCE</scope>
    <source>
        <tissue evidence="1">Spear leaf of Hainan Tall coconut</tissue>
    </source>
</reference>
<dbReference type="AlphaFoldDB" id="A0A8K0IA37"/>
<accession>A0A8K0IA37</accession>
<name>A0A8K0IA37_COCNU</name>